<proteinExistence type="inferred from homology"/>
<dbReference type="CDD" id="cd06261">
    <property type="entry name" value="TM_PBP2"/>
    <property type="match status" value="1"/>
</dbReference>
<keyword evidence="12" id="KW-1185">Reference proteome</keyword>
<evidence type="ECO:0000259" key="10">
    <source>
        <dbReference type="PROSITE" id="PS50928"/>
    </source>
</evidence>
<keyword evidence="5" id="KW-0653">Protein transport</keyword>
<dbReference type="GO" id="GO:0015031">
    <property type="term" value="P:protein transport"/>
    <property type="evidence" value="ECO:0007669"/>
    <property type="project" value="UniProtKB-KW"/>
</dbReference>
<keyword evidence="2 9" id="KW-0813">Transport</keyword>
<protein>
    <submittedName>
        <fullName evidence="11">ABC transporter permease</fullName>
    </submittedName>
</protein>
<name>A0A949U2J4_9CLOT</name>
<dbReference type="RefSeq" id="WP_218323256.1">
    <property type="nucleotide sequence ID" value="NZ_JAEEGC010000164.1"/>
</dbReference>
<dbReference type="AlphaFoldDB" id="A0A949U2J4"/>
<evidence type="ECO:0000256" key="8">
    <source>
        <dbReference type="ARBA" id="ARBA00024202"/>
    </source>
</evidence>
<dbReference type="GO" id="GO:0055085">
    <property type="term" value="P:transmembrane transport"/>
    <property type="evidence" value="ECO:0007669"/>
    <property type="project" value="InterPro"/>
</dbReference>
<dbReference type="PROSITE" id="PS50928">
    <property type="entry name" value="ABC_TM1"/>
    <property type="match status" value="1"/>
</dbReference>
<feature type="transmembrane region" description="Helical" evidence="9">
    <location>
        <begin position="44"/>
        <end position="63"/>
    </location>
</feature>
<keyword evidence="6 9" id="KW-1133">Transmembrane helix</keyword>
<reference evidence="11" key="1">
    <citation type="submission" date="2020-12" db="EMBL/GenBank/DDBJ databases">
        <title>Clostridium thailandense sp. nov., a novel acetogenic bacterium isolated from peat land soil in Thailand.</title>
        <authorList>
            <person name="Chaikitkaew S."/>
            <person name="Birkeland N.K."/>
        </authorList>
    </citation>
    <scope>NUCLEOTIDE SEQUENCE</scope>
    <source>
        <strain evidence="11">PL3</strain>
    </source>
</reference>
<evidence type="ECO:0000256" key="5">
    <source>
        <dbReference type="ARBA" id="ARBA00022927"/>
    </source>
</evidence>
<comment type="subcellular location">
    <subcellularLocation>
        <location evidence="1 9">Cell membrane</location>
        <topology evidence="1 9">Multi-pass membrane protein</topology>
    </subcellularLocation>
</comment>
<feature type="transmembrane region" description="Helical" evidence="9">
    <location>
        <begin position="139"/>
        <end position="161"/>
    </location>
</feature>
<keyword evidence="3 9" id="KW-0812">Transmembrane</keyword>
<organism evidence="11 12">
    <name type="scientific">Clostridium thailandense</name>
    <dbReference type="NCBI Taxonomy" id="2794346"/>
    <lineage>
        <taxon>Bacteria</taxon>
        <taxon>Bacillati</taxon>
        <taxon>Bacillota</taxon>
        <taxon>Clostridia</taxon>
        <taxon>Eubacteriales</taxon>
        <taxon>Clostridiaceae</taxon>
        <taxon>Clostridium</taxon>
    </lineage>
</organism>
<dbReference type="PANTHER" id="PTHR43386">
    <property type="entry name" value="OLIGOPEPTIDE TRANSPORT SYSTEM PERMEASE PROTEIN APPC"/>
    <property type="match status" value="1"/>
</dbReference>
<evidence type="ECO:0000256" key="9">
    <source>
        <dbReference type="RuleBase" id="RU363032"/>
    </source>
</evidence>
<dbReference type="GO" id="GO:0005886">
    <property type="term" value="C:plasma membrane"/>
    <property type="evidence" value="ECO:0007669"/>
    <property type="project" value="UniProtKB-SubCell"/>
</dbReference>
<dbReference type="InterPro" id="IPR050366">
    <property type="entry name" value="BP-dependent_transpt_permease"/>
</dbReference>
<keyword evidence="4" id="KW-0571">Peptide transport</keyword>
<dbReference type="Pfam" id="PF00528">
    <property type="entry name" value="BPD_transp_1"/>
    <property type="match status" value="1"/>
</dbReference>
<feature type="transmembrane region" description="Helical" evidence="9">
    <location>
        <begin position="273"/>
        <end position="297"/>
    </location>
</feature>
<evidence type="ECO:0000256" key="4">
    <source>
        <dbReference type="ARBA" id="ARBA00022856"/>
    </source>
</evidence>
<accession>A0A949U2J4</accession>
<comment type="caution">
    <text evidence="11">The sequence shown here is derived from an EMBL/GenBank/DDBJ whole genome shotgun (WGS) entry which is preliminary data.</text>
</comment>
<feature type="transmembrane region" description="Helical" evidence="9">
    <location>
        <begin position="207"/>
        <end position="233"/>
    </location>
</feature>
<evidence type="ECO:0000256" key="7">
    <source>
        <dbReference type="ARBA" id="ARBA00023136"/>
    </source>
</evidence>
<evidence type="ECO:0000256" key="3">
    <source>
        <dbReference type="ARBA" id="ARBA00022692"/>
    </source>
</evidence>
<sequence length="308" mass="34496">MEKINEEIEEINEEKFEIVGPNYKMHIPKQKKLALWQRLKEKPIVSIVVLTIILLCCIFAEHLQNHDPKGFYLQNLNEAPSSVFFLGTDSLGRDIYSMIWYGGRVSIIIGILSMMVITTIGVTYGCISGSANTKVDGFMMRAAEIGNSIPTLLIILLLVSIMGKQNMIKISFAIGVTGWFGLARIVRSEVRQIRNSEYVLASRCMGADFLHLMMVHLIPNFVSVIMFVVISSISTSMSMESTLSFLGLGLPTDVISWGSMLSLANRALLTNTWWVIIIPGAFLIVTLMCITNIGYFLRKETNKMQNNL</sequence>
<evidence type="ECO:0000256" key="6">
    <source>
        <dbReference type="ARBA" id="ARBA00022989"/>
    </source>
</evidence>
<dbReference type="Proteomes" id="UP000694308">
    <property type="component" value="Unassembled WGS sequence"/>
</dbReference>
<feature type="transmembrane region" description="Helical" evidence="9">
    <location>
        <begin position="105"/>
        <end position="127"/>
    </location>
</feature>
<keyword evidence="7 9" id="KW-0472">Membrane</keyword>
<evidence type="ECO:0000256" key="1">
    <source>
        <dbReference type="ARBA" id="ARBA00004651"/>
    </source>
</evidence>
<gene>
    <name evidence="11" type="ORF">I6U48_25345</name>
</gene>
<comment type="similarity">
    <text evidence="8">Belongs to the binding-protein-dependent transport system permease family. OppBC subfamily.</text>
</comment>
<evidence type="ECO:0000313" key="12">
    <source>
        <dbReference type="Proteomes" id="UP000694308"/>
    </source>
</evidence>
<dbReference type="InterPro" id="IPR000515">
    <property type="entry name" value="MetI-like"/>
</dbReference>
<feature type="domain" description="ABC transmembrane type-1" evidence="10">
    <location>
        <begin position="103"/>
        <end position="294"/>
    </location>
</feature>
<dbReference type="PANTHER" id="PTHR43386:SF24">
    <property type="entry name" value="OLIGOPEPTIDE TRANSPORT SYSTEM PERMEASE PROTEIN AMID"/>
    <property type="match status" value="1"/>
</dbReference>
<dbReference type="GO" id="GO:0015833">
    <property type="term" value="P:peptide transport"/>
    <property type="evidence" value="ECO:0007669"/>
    <property type="project" value="UniProtKB-KW"/>
</dbReference>
<evidence type="ECO:0000313" key="11">
    <source>
        <dbReference type="EMBL" id="MBV7276211.1"/>
    </source>
</evidence>
<dbReference type="EMBL" id="JAEEGC010000164">
    <property type="protein sequence ID" value="MBV7276211.1"/>
    <property type="molecule type" value="Genomic_DNA"/>
</dbReference>
<evidence type="ECO:0000256" key="2">
    <source>
        <dbReference type="ARBA" id="ARBA00022448"/>
    </source>
</evidence>